<organism evidence="7 8">
    <name type="scientific">Bernardetia litoralis (strain ATCC 23117 / DSM 6794 / NBRC 15988 / NCIMB 1366 / Fx l1 / Sio-4)</name>
    <name type="common">Flexibacter litoralis</name>
    <dbReference type="NCBI Taxonomy" id="880071"/>
    <lineage>
        <taxon>Bacteria</taxon>
        <taxon>Pseudomonadati</taxon>
        <taxon>Bacteroidota</taxon>
        <taxon>Cytophagia</taxon>
        <taxon>Cytophagales</taxon>
        <taxon>Bernardetiaceae</taxon>
        <taxon>Bernardetia</taxon>
    </lineage>
</organism>
<dbReference type="STRING" id="880071.Fleli_1852"/>
<keyword evidence="8" id="KW-1185">Reference proteome</keyword>
<gene>
    <name evidence="7" type="ordered locus">Fleli_1852</name>
</gene>
<keyword evidence="3" id="KW-0731">Sigma factor</keyword>
<evidence type="ECO:0000259" key="5">
    <source>
        <dbReference type="Pfam" id="PF04542"/>
    </source>
</evidence>
<evidence type="ECO:0000313" key="8">
    <source>
        <dbReference type="Proteomes" id="UP000006054"/>
    </source>
</evidence>
<dbReference type="PANTHER" id="PTHR43133:SF45">
    <property type="entry name" value="RNA POLYMERASE ECF-TYPE SIGMA FACTOR"/>
    <property type="match status" value="1"/>
</dbReference>
<dbReference type="EMBL" id="CP003345">
    <property type="protein sequence ID" value="AFM04250.1"/>
    <property type="molecule type" value="Genomic_DNA"/>
</dbReference>
<dbReference type="HOGENOM" id="CLU_047691_3_3_10"/>
<reference evidence="8" key="1">
    <citation type="submission" date="2012-06" db="EMBL/GenBank/DDBJ databases">
        <title>The complete genome of Flexibacter litoralis DSM 6794.</title>
        <authorList>
            <person name="Lucas S."/>
            <person name="Copeland A."/>
            <person name="Lapidus A."/>
            <person name="Glavina del Rio T."/>
            <person name="Dalin E."/>
            <person name="Tice H."/>
            <person name="Bruce D."/>
            <person name="Goodwin L."/>
            <person name="Pitluck S."/>
            <person name="Peters L."/>
            <person name="Ovchinnikova G."/>
            <person name="Lu M."/>
            <person name="Kyrpides N."/>
            <person name="Mavromatis K."/>
            <person name="Ivanova N."/>
            <person name="Brettin T."/>
            <person name="Detter J.C."/>
            <person name="Han C."/>
            <person name="Larimer F."/>
            <person name="Land M."/>
            <person name="Hauser L."/>
            <person name="Markowitz V."/>
            <person name="Cheng J.-F."/>
            <person name="Hugenholtz P."/>
            <person name="Woyke T."/>
            <person name="Wu D."/>
            <person name="Spring S."/>
            <person name="Lang E."/>
            <person name="Kopitz M."/>
            <person name="Brambilla E."/>
            <person name="Klenk H.-P."/>
            <person name="Eisen J.A."/>
        </authorList>
    </citation>
    <scope>NUCLEOTIDE SEQUENCE [LARGE SCALE GENOMIC DNA]</scope>
    <source>
        <strain evidence="8">ATCC 23117 / DSM 6794 / NBRC 15988 / NCIMB 1366 / Sio-4</strain>
    </source>
</reference>
<dbReference type="PANTHER" id="PTHR43133">
    <property type="entry name" value="RNA POLYMERASE ECF-TYPE SIGMA FACTO"/>
    <property type="match status" value="1"/>
</dbReference>
<dbReference type="GO" id="GO:0006352">
    <property type="term" value="P:DNA-templated transcription initiation"/>
    <property type="evidence" value="ECO:0007669"/>
    <property type="project" value="InterPro"/>
</dbReference>
<protein>
    <submittedName>
        <fullName evidence="7">RNA polymerase sigma factor, sigma-70 family</fullName>
    </submittedName>
</protein>
<dbReference type="InterPro" id="IPR036388">
    <property type="entry name" value="WH-like_DNA-bd_sf"/>
</dbReference>
<name>I4AJW5_BERLS</name>
<accession>I4AJW5</accession>
<dbReference type="NCBIfam" id="TIGR02937">
    <property type="entry name" value="sigma70-ECF"/>
    <property type="match status" value="1"/>
</dbReference>
<dbReference type="Gene3D" id="1.10.1740.10">
    <property type="match status" value="1"/>
</dbReference>
<dbReference type="InterPro" id="IPR007627">
    <property type="entry name" value="RNA_pol_sigma70_r2"/>
</dbReference>
<evidence type="ECO:0000256" key="4">
    <source>
        <dbReference type="ARBA" id="ARBA00023163"/>
    </source>
</evidence>
<dbReference type="SUPFAM" id="SSF88659">
    <property type="entry name" value="Sigma3 and sigma4 domains of RNA polymerase sigma factors"/>
    <property type="match status" value="1"/>
</dbReference>
<evidence type="ECO:0000256" key="2">
    <source>
        <dbReference type="ARBA" id="ARBA00023015"/>
    </source>
</evidence>
<evidence type="ECO:0000256" key="1">
    <source>
        <dbReference type="ARBA" id="ARBA00010641"/>
    </source>
</evidence>
<dbReference type="InterPro" id="IPR013249">
    <property type="entry name" value="RNA_pol_sigma70_r4_t2"/>
</dbReference>
<dbReference type="InterPro" id="IPR039425">
    <property type="entry name" value="RNA_pol_sigma-70-like"/>
</dbReference>
<dbReference type="InterPro" id="IPR013324">
    <property type="entry name" value="RNA_pol_sigma_r3/r4-like"/>
</dbReference>
<feature type="domain" description="RNA polymerase sigma-70 region 2" evidence="5">
    <location>
        <begin position="9"/>
        <end position="75"/>
    </location>
</feature>
<feature type="domain" description="RNA polymerase sigma factor 70 region 4 type 2" evidence="6">
    <location>
        <begin position="104"/>
        <end position="154"/>
    </location>
</feature>
<keyword evidence="4" id="KW-0804">Transcription</keyword>
<comment type="similarity">
    <text evidence="1">Belongs to the sigma-70 factor family. ECF subfamily.</text>
</comment>
<dbReference type="eggNOG" id="COG1595">
    <property type="taxonomic scope" value="Bacteria"/>
</dbReference>
<dbReference type="Pfam" id="PF04542">
    <property type="entry name" value="Sigma70_r2"/>
    <property type="match status" value="1"/>
</dbReference>
<proteinExistence type="inferred from homology"/>
<keyword evidence="2" id="KW-0805">Transcription regulation</keyword>
<sequence>MEKDFVAFIQKHQGIIHKVCRMYCDSEDDRQDLFQEVLFQLWKSYPKFRGDSKISTWMYRIALNTAIARLRKVKRKPSEFSLSDSTLQFPDTPSDTEKEEQLKNLQLAIQKLSKVEKGIIMLYLEEKSYDEIAEIIGITKTNVGVKINRIKKKLKETLEKLPQ</sequence>
<evidence type="ECO:0000259" key="6">
    <source>
        <dbReference type="Pfam" id="PF08281"/>
    </source>
</evidence>
<dbReference type="Proteomes" id="UP000006054">
    <property type="component" value="Chromosome"/>
</dbReference>
<dbReference type="AlphaFoldDB" id="I4AJW5"/>
<evidence type="ECO:0000313" key="7">
    <source>
        <dbReference type="EMBL" id="AFM04250.1"/>
    </source>
</evidence>
<dbReference type="RefSeq" id="WP_014797702.1">
    <property type="nucleotide sequence ID" value="NC_018018.1"/>
</dbReference>
<dbReference type="GO" id="GO:0016987">
    <property type="term" value="F:sigma factor activity"/>
    <property type="evidence" value="ECO:0007669"/>
    <property type="project" value="UniProtKB-KW"/>
</dbReference>
<dbReference type="PATRIC" id="fig|880071.3.peg.1831"/>
<dbReference type="Gene3D" id="1.10.10.10">
    <property type="entry name" value="Winged helix-like DNA-binding domain superfamily/Winged helix DNA-binding domain"/>
    <property type="match status" value="1"/>
</dbReference>
<dbReference type="GO" id="GO:0003677">
    <property type="term" value="F:DNA binding"/>
    <property type="evidence" value="ECO:0007669"/>
    <property type="project" value="InterPro"/>
</dbReference>
<dbReference type="InterPro" id="IPR014284">
    <property type="entry name" value="RNA_pol_sigma-70_dom"/>
</dbReference>
<dbReference type="SUPFAM" id="SSF88946">
    <property type="entry name" value="Sigma2 domain of RNA polymerase sigma factors"/>
    <property type="match status" value="1"/>
</dbReference>
<dbReference type="OrthoDB" id="9780326at2"/>
<evidence type="ECO:0000256" key="3">
    <source>
        <dbReference type="ARBA" id="ARBA00023082"/>
    </source>
</evidence>
<dbReference type="Pfam" id="PF08281">
    <property type="entry name" value="Sigma70_r4_2"/>
    <property type="match status" value="1"/>
</dbReference>
<dbReference type="KEGG" id="fli:Fleli_1852"/>
<dbReference type="InterPro" id="IPR013325">
    <property type="entry name" value="RNA_pol_sigma_r2"/>
</dbReference>